<dbReference type="STRING" id="10228.B3SDL3"/>
<keyword evidence="3 9" id="KW-1133">Transmembrane helix</keyword>
<dbReference type="Gene3D" id="1.20.1070.10">
    <property type="entry name" value="Rhodopsin 7-helix transmembrane proteins"/>
    <property type="match status" value="1"/>
</dbReference>
<dbReference type="OrthoDB" id="420518at2759"/>
<evidence type="ECO:0000256" key="2">
    <source>
        <dbReference type="ARBA" id="ARBA00022692"/>
    </source>
</evidence>
<dbReference type="PRINTS" id="PR00237">
    <property type="entry name" value="GPCRRHODOPSN"/>
</dbReference>
<comment type="subcellular location">
    <subcellularLocation>
        <location evidence="1">Membrane</location>
        <topology evidence="1">Multi-pass membrane protein</topology>
    </subcellularLocation>
</comment>
<dbReference type="GeneID" id="6759543"/>
<dbReference type="InParanoid" id="B3SDL3"/>
<gene>
    <name evidence="11" type="ORF">TRIADDRAFT_62371</name>
</gene>
<dbReference type="PhylomeDB" id="B3SDL3"/>
<dbReference type="PANTHER" id="PTHR24243:SF208">
    <property type="entry name" value="PYROKININ-1 RECEPTOR"/>
    <property type="match status" value="1"/>
</dbReference>
<dbReference type="Proteomes" id="UP000009022">
    <property type="component" value="Unassembled WGS sequence"/>
</dbReference>
<dbReference type="InterPro" id="IPR000276">
    <property type="entry name" value="GPCR_Rhodpsn"/>
</dbReference>
<dbReference type="HOGENOM" id="CLU_848171_0_0_1"/>
<keyword evidence="4 8" id="KW-0297">G-protein coupled receptor</keyword>
<feature type="transmembrane region" description="Helical" evidence="9">
    <location>
        <begin position="80"/>
        <end position="102"/>
    </location>
</feature>
<keyword evidence="6 8" id="KW-0675">Receptor</keyword>
<dbReference type="KEGG" id="tad:TRIADDRAFT_62371"/>
<dbReference type="RefSeq" id="XP_002118332.1">
    <property type="nucleotide sequence ID" value="XM_002118296.1"/>
</dbReference>
<dbReference type="PROSITE" id="PS50262">
    <property type="entry name" value="G_PROTEIN_RECEP_F1_2"/>
    <property type="match status" value="1"/>
</dbReference>
<evidence type="ECO:0000313" key="12">
    <source>
        <dbReference type="Proteomes" id="UP000009022"/>
    </source>
</evidence>
<evidence type="ECO:0000256" key="1">
    <source>
        <dbReference type="ARBA" id="ARBA00004141"/>
    </source>
</evidence>
<keyword evidence="7 8" id="KW-0807">Transducer</keyword>
<dbReference type="SUPFAM" id="SSF81321">
    <property type="entry name" value="Family A G protein-coupled receptor-like"/>
    <property type="match status" value="1"/>
</dbReference>
<feature type="transmembrane region" description="Helical" evidence="9">
    <location>
        <begin position="122"/>
        <end position="143"/>
    </location>
</feature>
<evidence type="ECO:0000256" key="6">
    <source>
        <dbReference type="ARBA" id="ARBA00023170"/>
    </source>
</evidence>
<dbReference type="PANTHER" id="PTHR24243">
    <property type="entry name" value="G-PROTEIN COUPLED RECEPTOR"/>
    <property type="match status" value="1"/>
</dbReference>
<evidence type="ECO:0000256" key="8">
    <source>
        <dbReference type="RuleBase" id="RU000688"/>
    </source>
</evidence>
<dbReference type="PROSITE" id="PS00237">
    <property type="entry name" value="G_PROTEIN_RECEP_F1_1"/>
    <property type="match status" value="1"/>
</dbReference>
<dbReference type="EMBL" id="DS985281">
    <property type="protein sequence ID" value="EDV19183.1"/>
    <property type="molecule type" value="Genomic_DNA"/>
</dbReference>
<dbReference type="Pfam" id="PF00001">
    <property type="entry name" value="7tm_1"/>
    <property type="match status" value="1"/>
</dbReference>
<dbReference type="CTD" id="6759543"/>
<reference evidence="11 12" key="1">
    <citation type="journal article" date="2008" name="Nature">
        <title>The Trichoplax genome and the nature of placozoans.</title>
        <authorList>
            <person name="Srivastava M."/>
            <person name="Begovic E."/>
            <person name="Chapman J."/>
            <person name="Putnam N.H."/>
            <person name="Hellsten U."/>
            <person name="Kawashima T."/>
            <person name="Kuo A."/>
            <person name="Mitros T."/>
            <person name="Salamov A."/>
            <person name="Carpenter M.L."/>
            <person name="Signorovitch A.Y."/>
            <person name="Moreno M.A."/>
            <person name="Kamm K."/>
            <person name="Grimwood J."/>
            <person name="Schmutz J."/>
            <person name="Shapiro H."/>
            <person name="Grigoriev I.V."/>
            <person name="Buss L.W."/>
            <person name="Schierwater B."/>
            <person name="Dellaporta S.L."/>
            <person name="Rokhsar D.S."/>
        </authorList>
    </citation>
    <scope>NUCLEOTIDE SEQUENCE [LARGE SCALE GENOMIC DNA]</scope>
    <source>
        <strain evidence="11 12">Grell-BS-1999</strain>
    </source>
</reference>
<keyword evidence="2 8" id="KW-0812">Transmembrane</keyword>
<feature type="transmembrane region" description="Helical" evidence="9">
    <location>
        <begin position="176"/>
        <end position="198"/>
    </location>
</feature>
<evidence type="ECO:0000259" key="10">
    <source>
        <dbReference type="PROSITE" id="PS50262"/>
    </source>
</evidence>
<evidence type="ECO:0000256" key="5">
    <source>
        <dbReference type="ARBA" id="ARBA00023136"/>
    </source>
</evidence>
<protein>
    <recommendedName>
        <fullName evidence="10">G-protein coupled receptors family 1 profile domain-containing protein</fullName>
    </recommendedName>
</protein>
<sequence>MAVSDALSCLSGLAFTINQLLYIHGNMTLLQKNITCHLNVIVIYSSYYTSTHTLTFLSIDRYFAIVRNYQVLKNGQRTRLVIFTTWFFGIIIAIPIILLTGVSEALPYVCDYINAEKFVAQIYMAALIIIEVILPGIIVVFCYNKTVSYMNRRIRTVQEICENKTNEKHTKDAIKMLFVVTIVFISFSCAFHISKLIITLTNKTMIDMYFQNLPNFYLYTDGIGLCLNIINPVIYCITSKSFRRALMAFLKSNKVQQRIVTSNMDNIFTHSAW</sequence>
<keyword evidence="12" id="KW-1185">Reference proteome</keyword>
<evidence type="ECO:0000256" key="7">
    <source>
        <dbReference type="ARBA" id="ARBA00023224"/>
    </source>
</evidence>
<dbReference type="GO" id="GO:0004930">
    <property type="term" value="F:G protein-coupled receptor activity"/>
    <property type="evidence" value="ECO:0007669"/>
    <property type="project" value="UniProtKB-KW"/>
</dbReference>
<accession>B3SDL3</accession>
<dbReference type="InterPro" id="IPR017452">
    <property type="entry name" value="GPCR_Rhodpsn_7TM"/>
</dbReference>
<dbReference type="CDD" id="cd00637">
    <property type="entry name" value="7tm_classA_rhodopsin-like"/>
    <property type="match status" value="1"/>
</dbReference>
<name>B3SDL3_TRIAD</name>
<proteinExistence type="inferred from homology"/>
<comment type="similarity">
    <text evidence="8">Belongs to the G-protein coupled receptor 1 family.</text>
</comment>
<feature type="domain" description="G-protein coupled receptors family 1 profile" evidence="10">
    <location>
        <begin position="1"/>
        <end position="235"/>
    </location>
</feature>
<dbReference type="GO" id="GO:0016020">
    <property type="term" value="C:membrane"/>
    <property type="evidence" value="ECO:0007669"/>
    <property type="project" value="UniProtKB-SubCell"/>
</dbReference>
<evidence type="ECO:0000256" key="9">
    <source>
        <dbReference type="SAM" id="Phobius"/>
    </source>
</evidence>
<evidence type="ECO:0000256" key="4">
    <source>
        <dbReference type="ARBA" id="ARBA00023040"/>
    </source>
</evidence>
<evidence type="ECO:0000313" key="11">
    <source>
        <dbReference type="EMBL" id="EDV19183.1"/>
    </source>
</evidence>
<evidence type="ECO:0000256" key="3">
    <source>
        <dbReference type="ARBA" id="ARBA00022989"/>
    </source>
</evidence>
<dbReference type="AlphaFoldDB" id="B3SDL3"/>
<organism evidence="11 12">
    <name type="scientific">Trichoplax adhaerens</name>
    <name type="common">Trichoplax reptans</name>
    <dbReference type="NCBI Taxonomy" id="10228"/>
    <lineage>
        <taxon>Eukaryota</taxon>
        <taxon>Metazoa</taxon>
        <taxon>Placozoa</taxon>
        <taxon>Uniplacotomia</taxon>
        <taxon>Trichoplacea</taxon>
        <taxon>Trichoplacidae</taxon>
        <taxon>Trichoplax</taxon>
    </lineage>
</organism>
<feature type="transmembrane region" description="Helical" evidence="9">
    <location>
        <begin position="218"/>
        <end position="237"/>
    </location>
</feature>
<keyword evidence="5 9" id="KW-0472">Membrane</keyword>